<keyword evidence="11 14" id="KW-0378">Hydrolase</keyword>
<gene>
    <name evidence="14" type="ORF">CJD35_16955</name>
</gene>
<keyword evidence="12" id="KW-0368">Histidine biosynthesis</keyword>
<evidence type="ECO:0000256" key="5">
    <source>
        <dbReference type="ARBA" id="ARBA00007731"/>
    </source>
</evidence>
<evidence type="ECO:0000256" key="11">
    <source>
        <dbReference type="ARBA" id="ARBA00022801"/>
    </source>
</evidence>
<dbReference type="EC" id="3.5.4.19" evidence="8"/>
<evidence type="ECO:0000256" key="9">
    <source>
        <dbReference type="ARBA" id="ARBA00017720"/>
    </source>
</evidence>
<evidence type="ECO:0000256" key="8">
    <source>
        <dbReference type="ARBA" id="ARBA00012721"/>
    </source>
</evidence>
<dbReference type="GO" id="GO:0004635">
    <property type="term" value="F:phosphoribosyl-AMP cyclohydrolase activity"/>
    <property type="evidence" value="ECO:0007669"/>
    <property type="project" value="UniProtKB-EC"/>
</dbReference>
<evidence type="ECO:0000256" key="6">
    <source>
        <dbReference type="ARBA" id="ARBA00008299"/>
    </source>
</evidence>
<dbReference type="Proteomes" id="UP000217141">
    <property type="component" value="Chromosome II"/>
</dbReference>
<evidence type="ECO:0000256" key="10">
    <source>
        <dbReference type="ARBA" id="ARBA00022605"/>
    </source>
</evidence>
<evidence type="ECO:0000256" key="4">
    <source>
        <dbReference type="ARBA" id="ARBA00005204"/>
    </source>
</evidence>
<comment type="pathway">
    <text evidence="4">Amino-acid biosynthesis; L-histidine biosynthesis; L-histidine from 5-phospho-alpha-D-ribose 1-diphosphate: step 2/9.</text>
</comment>
<comment type="similarity">
    <text evidence="5">In the C-terminal section; belongs to the PRA-PH family.</text>
</comment>
<dbReference type="SUPFAM" id="SSF141734">
    <property type="entry name" value="HisI-like"/>
    <property type="match status" value="1"/>
</dbReference>
<dbReference type="InterPro" id="IPR002496">
    <property type="entry name" value="PRib_AMP_CycHydrolase_dom"/>
</dbReference>
<dbReference type="AlphaFoldDB" id="A0A249MXR9"/>
<keyword evidence="10" id="KW-0028">Amino-acid biosynthesis</keyword>
<name>A0A249MXR9_SPHXE</name>
<dbReference type="GO" id="GO:0000105">
    <property type="term" value="P:L-histidine biosynthetic process"/>
    <property type="evidence" value="ECO:0007669"/>
    <property type="project" value="UniProtKB-UniPathway"/>
</dbReference>
<comment type="catalytic activity">
    <reaction evidence="2">
        <text>1-(5-phospho-beta-D-ribosyl)-ATP + H2O = 1-(5-phospho-beta-D-ribosyl)-5'-AMP + diphosphate + H(+)</text>
        <dbReference type="Rhea" id="RHEA:22828"/>
        <dbReference type="ChEBI" id="CHEBI:15377"/>
        <dbReference type="ChEBI" id="CHEBI:15378"/>
        <dbReference type="ChEBI" id="CHEBI:33019"/>
        <dbReference type="ChEBI" id="CHEBI:59457"/>
        <dbReference type="ChEBI" id="CHEBI:73183"/>
        <dbReference type="EC" id="3.6.1.31"/>
    </reaction>
</comment>
<comment type="catalytic activity">
    <reaction evidence="1">
        <text>1-(5-phospho-beta-D-ribosyl)-5'-AMP + H2O = 1-(5-phospho-beta-D-ribosyl)-5-[(5-phospho-beta-D-ribosylamino)methylideneamino]imidazole-4-carboxamide</text>
        <dbReference type="Rhea" id="RHEA:20049"/>
        <dbReference type="ChEBI" id="CHEBI:15377"/>
        <dbReference type="ChEBI" id="CHEBI:58435"/>
        <dbReference type="ChEBI" id="CHEBI:59457"/>
        <dbReference type="EC" id="3.5.4.19"/>
    </reaction>
</comment>
<dbReference type="PANTHER" id="PTHR42945">
    <property type="entry name" value="HISTIDINE BIOSYNTHESIS BIFUNCTIONAL PROTEIN"/>
    <property type="match status" value="1"/>
</dbReference>
<dbReference type="FunFam" id="3.10.20.810:FF:000001">
    <property type="entry name" value="Histidine biosynthesis bifunctional protein HisIE"/>
    <property type="match status" value="1"/>
</dbReference>
<comment type="similarity">
    <text evidence="6">In the N-terminal section; belongs to the PRA-CH family.</text>
</comment>
<reference evidence="14 15" key="1">
    <citation type="submission" date="2017-08" db="EMBL/GenBank/DDBJ databases">
        <title>Whole Genome Sequence of Sphingobium hydrophobicum C1: Insights into Adaption to the Electronic-waste Contaminated Sediment.</title>
        <authorList>
            <person name="Song D."/>
            <person name="Chen X."/>
            <person name="Xu M."/>
        </authorList>
    </citation>
    <scope>NUCLEOTIDE SEQUENCE [LARGE SCALE GENOMIC DNA]</scope>
    <source>
        <strain evidence="14 15">C1</strain>
    </source>
</reference>
<feature type="domain" description="Phosphoribosyl-AMP cyclohydrolase" evidence="13">
    <location>
        <begin position="43"/>
        <end position="117"/>
    </location>
</feature>
<evidence type="ECO:0000313" key="15">
    <source>
        <dbReference type="Proteomes" id="UP000217141"/>
    </source>
</evidence>
<dbReference type="Gene3D" id="3.10.20.810">
    <property type="entry name" value="Phosphoribosyl-AMP cyclohydrolase"/>
    <property type="match status" value="1"/>
</dbReference>
<evidence type="ECO:0000313" key="14">
    <source>
        <dbReference type="EMBL" id="ASY46173.1"/>
    </source>
</evidence>
<sequence>MTIFAERSSVEQIELGETLAPRFDAEGLMPVIVVNADDKMILMLGYMNAEALERTLRTRQAHFWSRSRRALWRKGEHSGFAQRVEHVLIDDDQDALILLVTIDGPGSCHVGFRSCFYREVDLASVATDAPIRLERVEHRAAFDAETVYAGLPNPTRL</sequence>
<evidence type="ECO:0000256" key="12">
    <source>
        <dbReference type="ARBA" id="ARBA00023102"/>
    </source>
</evidence>
<dbReference type="PANTHER" id="PTHR42945:SF1">
    <property type="entry name" value="HISTIDINE BIOSYNTHESIS BIFUNCTIONAL PROTEIN HIS7"/>
    <property type="match status" value="1"/>
</dbReference>
<protein>
    <recommendedName>
        <fullName evidence="9">Histidine biosynthesis bifunctional protein HisIE</fullName>
        <ecNumber evidence="8">3.5.4.19</ecNumber>
        <ecNumber evidence="7">3.6.1.31</ecNumber>
    </recommendedName>
</protein>
<organism evidence="14 15">
    <name type="scientific">Sphingobium xenophagum</name>
    <dbReference type="NCBI Taxonomy" id="121428"/>
    <lineage>
        <taxon>Bacteria</taxon>
        <taxon>Pseudomonadati</taxon>
        <taxon>Pseudomonadota</taxon>
        <taxon>Alphaproteobacteria</taxon>
        <taxon>Sphingomonadales</taxon>
        <taxon>Sphingomonadaceae</taxon>
        <taxon>Sphingobium</taxon>
    </lineage>
</organism>
<evidence type="ECO:0000256" key="3">
    <source>
        <dbReference type="ARBA" id="ARBA00005169"/>
    </source>
</evidence>
<evidence type="ECO:0000256" key="2">
    <source>
        <dbReference type="ARBA" id="ARBA00001460"/>
    </source>
</evidence>
<dbReference type="EMBL" id="CP022746">
    <property type="protein sequence ID" value="ASY46173.1"/>
    <property type="molecule type" value="Genomic_DNA"/>
</dbReference>
<evidence type="ECO:0000256" key="7">
    <source>
        <dbReference type="ARBA" id="ARBA00012414"/>
    </source>
</evidence>
<dbReference type="InterPro" id="IPR038019">
    <property type="entry name" value="PRib_AMP_CycHydrolase_sf"/>
</dbReference>
<accession>A0A249MXR9</accession>
<dbReference type="NCBIfam" id="NF000768">
    <property type="entry name" value="PRK00051.1"/>
    <property type="match status" value="1"/>
</dbReference>
<dbReference type="GO" id="GO:0004636">
    <property type="term" value="F:phosphoribosyl-ATP diphosphatase activity"/>
    <property type="evidence" value="ECO:0007669"/>
    <property type="project" value="UniProtKB-EC"/>
</dbReference>
<dbReference type="EC" id="3.6.1.31" evidence="7"/>
<dbReference type="KEGG" id="shyd:CJD35_16955"/>
<dbReference type="Pfam" id="PF01502">
    <property type="entry name" value="PRA-CH"/>
    <property type="match status" value="1"/>
</dbReference>
<evidence type="ECO:0000256" key="1">
    <source>
        <dbReference type="ARBA" id="ARBA00000024"/>
    </source>
</evidence>
<evidence type="ECO:0000259" key="13">
    <source>
        <dbReference type="Pfam" id="PF01502"/>
    </source>
</evidence>
<dbReference type="RefSeq" id="WP_095687280.1">
    <property type="nucleotide sequence ID" value="NZ_CP022746.1"/>
</dbReference>
<comment type="pathway">
    <text evidence="3">Amino-acid biosynthesis; L-histidine biosynthesis; L-histidine from 5-phospho-alpha-D-ribose 1-diphosphate: step 3/9.</text>
</comment>
<proteinExistence type="inferred from homology"/>
<dbReference type="UniPathway" id="UPA00031">
    <property type="reaction ID" value="UER00008"/>
</dbReference>